<organism evidence="3 4">
    <name type="scientific">Ramazzottius varieornatus</name>
    <name type="common">Water bear</name>
    <name type="synonym">Tardigrade</name>
    <dbReference type="NCBI Taxonomy" id="947166"/>
    <lineage>
        <taxon>Eukaryota</taxon>
        <taxon>Metazoa</taxon>
        <taxon>Ecdysozoa</taxon>
        <taxon>Tardigrada</taxon>
        <taxon>Eutardigrada</taxon>
        <taxon>Parachela</taxon>
        <taxon>Hypsibioidea</taxon>
        <taxon>Ramazzottiidae</taxon>
        <taxon>Ramazzottius</taxon>
    </lineage>
</organism>
<evidence type="ECO:0000313" key="3">
    <source>
        <dbReference type="EMBL" id="GAU94216.1"/>
    </source>
</evidence>
<keyword evidence="4" id="KW-1185">Reference proteome</keyword>
<evidence type="ECO:0000256" key="2">
    <source>
        <dbReference type="SAM" id="Phobius"/>
    </source>
</evidence>
<feature type="compositionally biased region" description="Polar residues" evidence="1">
    <location>
        <begin position="134"/>
        <end position="144"/>
    </location>
</feature>
<dbReference type="AlphaFoldDB" id="A0A1D1UX55"/>
<evidence type="ECO:0000313" key="4">
    <source>
        <dbReference type="Proteomes" id="UP000186922"/>
    </source>
</evidence>
<gene>
    <name evidence="3" type="primary">RvY_06034</name>
    <name evidence="3" type="synonym">RvY_06034.1</name>
    <name evidence="3" type="ORF">RvY_06034-1</name>
</gene>
<keyword evidence="2" id="KW-0812">Transmembrane</keyword>
<feature type="region of interest" description="Disordered" evidence="1">
    <location>
        <begin position="120"/>
        <end position="144"/>
    </location>
</feature>
<protein>
    <submittedName>
        <fullName evidence="3">Uncharacterized protein</fullName>
    </submittedName>
</protein>
<feature type="region of interest" description="Disordered" evidence="1">
    <location>
        <begin position="13"/>
        <end position="51"/>
    </location>
</feature>
<comment type="caution">
    <text evidence="3">The sequence shown here is derived from an EMBL/GenBank/DDBJ whole genome shotgun (WGS) entry which is preliminary data.</text>
</comment>
<keyword evidence="2" id="KW-1133">Transmembrane helix</keyword>
<dbReference type="EMBL" id="BDGG01000002">
    <property type="protein sequence ID" value="GAU94216.1"/>
    <property type="molecule type" value="Genomic_DNA"/>
</dbReference>
<feature type="transmembrane region" description="Helical" evidence="2">
    <location>
        <begin position="51"/>
        <end position="70"/>
    </location>
</feature>
<evidence type="ECO:0000256" key="1">
    <source>
        <dbReference type="SAM" id="MobiDB-lite"/>
    </source>
</evidence>
<dbReference type="Proteomes" id="UP000186922">
    <property type="component" value="Unassembled WGS sequence"/>
</dbReference>
<reference evidence="3 4" key="1">
    <citation type="journal article" date="2016" name="Nat. Commun.">
        <title>Extremotolerant tardigrade genome and improved radiotolerance of human cultured cells by tardigrade-unique protein.</title>
        <authorList>
            <person name="Hashimoto T."/>
            <person name="Horikawa D.D."/>
            <person name="Saito Y."/>
            <person name="Kuwahara H."/>
            <person name="Kozuka-Hata H."/>
            <person name="Shin-I T."/>
            <person name="Minakuchi Y."/>
            <person name="Ohishi K."/>
            <person name="Motoyama A."/>
            <person name="Aizu T."/>
            <person name="Enomoto A."/>
            <person name="Kondo K."/>
            <person name="Tanaka S."/>
            <person name="Hara Y."/>
            <person name="Koshikawa S."/>
            <person name="Sagara H."/>
            <person name="Miura T."/>
            <person name="Yokobori S."/>
            <person name="Miyagawa K."/>
            <person name="Suzuki Y."/>
            <person name="Kubo T."/>
            <person name="Oyama M."/>
            <person name="Kohara Y."/>
            <person name="Fujiyama A."/>
            <person name="Arakawa K."/>
            <person name="Katayama T."/>
            <person name="Toyoda A."/>
            <person name="Kunieda T."/>
        </authorList>
    </citation>
    <scope>NUCLEOTIDE SEQUENCE [LARGE SCALE GENOMIC DNA]</scope>
    <source>
        <strain evidence="3 4">YOKOZUNA-1</strain>
    </source>
</reference>
<accession>A0A1D1UX55</accession>
<feature type="compositionally biased region" description="Low complexity" evidence="1">
    <location>
        <begin position="21"/>
        <end position="46"/>
    </location>
</feature>
<proteinExistence type="predicted"/>
<name>A0A1D1UX55_RAMVA</name>
<sequence>MLRQACRRFSTGGRQLMAAQTGSTGTAGSTGTTGYTGTTGSTSSSSSGGGANIPAILMGAAGAAALFYAYQNFYADKYSAGPTHVPAGMKTQGGPMDTKYVKNEHDNTIADTGPNYIASNNTLGKTDGVDTRYTVDQGTSRPRS</sequence>
<keyword evidence="2" id="KW-0472">Membrane</keyword>